<proteinExistence type="predicted"/>
<feature type="transmembrane region" description="Helical" evidence="1">
    <location>
        <begin position="286"/>
        <end position="312"/>
    </location>
</feature>
<dbReference type="PANTHER" id="PTHR47755">
    <property type="entry name" value="CELL DIVISION PROTEIN FTSX"/>
    <property type="match status" value="1"/>
</dbReference>
<feature type="transmembrane region" description="Helical" evidence="1">
    <location>
        <begin position="187"/>
        <end position="209"/>
    </location>
</feature>
<dbReference type="GO" id="GO:0016020">
    <property type="term" value="C:membrane"/>
    <property type="evidence" value="ECO:0007669"/>
    <property type="project" value="InterPro"/>
</dbReference>
<dbReference type="PANTHER" id="PTHR47755:SF1">
    <property type="entry name" value="CELL DIVISION PROTEIN FTSX"/>
    <property type="match status" value="1"/>
</dbReference>
<organism evidence="2 3">
    <name type="scientific">Allopontixanthobacter confluentis</name>
    <dbReference type="NCBI Taxonomy" id="1849021"/>
    <lineage>
        <taxon>Bacteria</taxon>
        <taxon>Pseudomonadati</taxon>
        <taxon>Pseudomonadota</taxon>
        <taxon>Alphaproteobacteria</taxon>
        <taxon>Sphingomonadales</taxon>
        <taxon>Erythrobacteraceae</taxon>
        <taxon>Allopontixanthobacter</taxon>
    </lineage>
</organism>
<dbReference type="GO" id="GO:0032153">
    <property type="term" value="C:cell division site"/>
    <property type="evidence" value="ECO:0007669"/>
    <property type="project" value="TreeGrafter"/>
</dbReference>
<dbReference type="Proteomes" id="UP000473531">
    <property type="component" value="Unassembled WGS sequence"/>
</dbReference>
<protein>
    <submittedName>
        <fullName evidence="2">Cell division protein</fullName>
    </submittedName>
</protein>
<keyword evidence="3" id="KW-1185">Reference proteome</keyword>
<keyword evidence="1" id="KW-0812">Transmembrane</keyword>
<dbReference type="EMBL" id="WTYU01000002">
    <property type="protein sequence ID" value="MXP15779.1"/>
    <property type="molecule type" value="Genomic_DNA"/>
</dbReference>
<feature type="transmembrane region" description="Helical" evidence="1">
    <location>
        <begin position="32"/>
        <end position="51"/>
    </location>
</feature>
<keyword evidence="1" id="KW-1133">Transmembrane helix</keyword>
<evidence type="ECO:0000313" key="2">
    <source>
        <dbReference type="EMBL" id="MXP15779.1"/>
    </source>
</evidence>
<name>A0A6L7GIM5_9SPHN</name>
<dbReference type="AlphaFoldDB" id="A0A6L7GIM5"/>
<evidence type="ECO:0000256" key="1">
    <source>
        <dbReference type="SAM" id="Phobius"/>
    </source>
</evidence>
<feature type="transmembrane region" description="Helical" evidence="1">
    <location>
        <begin position="242"/>
        <end position="266"/>
    </location>
</feature>
<sequence>MSRRVARGFSPFRGERASRLVPQARMGGPMPWVIAIMVALTVIAAAGGLAMHNLAVTAQSELSGGATVQIVEASPTERNRQAQAAEILLAQHPAVASLRRVPDAELEQLLEPWLGTGSGPGLSTVSGAASDTDAIPVPALIDVRLRSAVTPGDLDSMRRLVAEQAPAARIDAQSSWLRPVFSAISSLQWLAFALVMLLGLTSGAAVWLASRSALGANRDTIEVVHLLGGTDSQIARIFQRSIALDATLGGTVGLLMGLAAVLLLGRQFAGLDSGMVAGGGLTGFDWLVLAAIPMVGIVIAVLTARLTVMLALRRML</sequence>
<dbReference type="InterPro" id="IPR004513">
    <property type="entry name" value="FtsX"/>
</dbReference>
<gene>
    <name evidence="2" type="ORF">GRI44_13575</name>
</gene>
<dbReference type="GO" id="GO:0051301">
    <property type="term" value="P:cell division"/>
    <property type="evidence" value="ECO:0007669"/>
    <property type="project" value="UniProtKB-KW"/>
</dbReference>
<dbReference type="OrthoDB" id="8478373at2"/>
<keyword evidence="1" id="KW-0472">Membrane</keyword>
<comment type="caution">
    <text evidence="2">The sequence shown here is derived from an EMBL/GenBank/DDBJ whole genome shotgun (WGS) entry which is preliminary data.</text>
</comment>
<evidence type="ECO:0000313" key="3">
    <source>
        <dbReference type="Proteomes" id="UP000473531"/>
    </source>
</evidence>
<accession>A0A6L7GIM5</accession>
<keyword evidence="2" id="KW-0131">Cell cycle</keyword>
<keyword evidence="2" id="KW-0132">Cell division</keyword>
<reference evidence="2 3" key="1">
    <citation type="submission" date="2019-12" db="EMBL/GenBank/DDBJ databases">
        <title>Genomic-based taxomic classification of the family Erythrobacteraceae.</title>
        <authorList>
            <person name="Xu L."/>
        </authorList>
    </citation>
    <scope>NUCLEOTIDE SEQUENCE [LARGE SCALE GENOMIC DNA]</scope>
    <source>
        <strain evidence="2 3">KCTC 52259</strain>
    </source>
</reference>